<reference evidence="9" key="1">
    <citation type="submission" date="2018-05" db="EMBL/GenBank/DDBJ databases">
        <authorList>
            <person name="Lanie J.A."/>
            <person name="Ng W.-L."/>
            <person name="Kazmierczak K.M."/>
            <person name="Andrzejewski T.M."/>
            <person name="Davidsen T.M."/>
            <person name="Wayne K.J."/>
            <person name="Tettelin H."/>
            <person name="Glass J.I."/>
            <person name="Rusch D."/>
            <person name="Podicherti R."/>
            <person name="Tsui H.-C.T."/>
            <person name="Winkler M.E."/>
        </authorList>
    </citation>
    <scope>NUCLEOTIDE SEQUENCE</scope>
</reference>
<evidence type="ECO:0000256" key="4">
    <source>
        <dbReference type="ARBA" id="ARBA00022798"/>
    </source>
</evidence>
<dbReference type="NCBIfam" id="NF008354">
    <property type="entry name" value="PRK11143.1"/>
    <property type="match status" value="1"/>
</dbReference>
<keyword evidence="7" id="KW-1133">Transmembrane helix</keyword>
<dbReference type="EC" id="3.1.4.46" evidence="2"/>
<dbReference type="GO" id="GO:0006071">
    <property type="term" value="P:glycerol metabolic process"/>
    <property type="evidence" value="ECO:0007669"/>
    <property type="project" value="UniProtKB-KW"/>
</dbReference>
<comment type="similarity">
    <text evidence="1">Belongs to the glycerophosphoryl diester phosphodiesterase family.</text>
</comment>
<evidence type="ECO:0000259" key="8">
    <source>
        <dbReference type="PROSITE" id="PS51704"/>
    </source>
</evidence>
<evidence type="ECO:0000256" key="5">
    <source>
        <dbReference type="ARBA" id="ARBA00022801"/>
    </source>
</evidence>
<evidence type="ECO:0000256" key="6">
    <source>
        <dbReference type="ARBA" id="ARBA00047512"/>
    </source>
</evidence>
<dbReference type="SUPFAM" id="SSF51695">
    <property type="entry name" value="PLC-like phosphodiesterases"/>
    <property type="match status" value="1"/>
</dbReference>
<accession>A0A382K1Z2</accession>
<feature type="domain" description="GP-PDE" evidence="8">
    <location>
        <begin position="32"/>
        <end position="340"/>
    </location>
</feature>
<keyword evidence="7" id="KW-0472">Membrane</keyword>
<dbReference type="AlphaFoldDB" id="A0A382K1Z2"/>
<sequence length="346" mass="39478">MTNKNFLLFYICCGVVMIYLTLPYYTFASQEKLVIAHRGASGYLPEHTLEGAVLSFAMKADFLELDVVMTRDGHLIVMHDLTLNATTNVNEIFPGRSGADGKYHTMEFSLAEIKKLRVHERSKKRGSGPAFKGRFPHESLLFEVPTLEEMLQLVNGLKQSHGREMGLYIEIKGAEIHRQYKLDPAKKLLAILERYDFREASDPVWIQSFDAEVLKTLKHKYKTRIKLTQLIGENRWRLSSTDFDYLKTEVGLNEVAGYADGIGPWMNHVVTGKNISGDLKLTGLVKMAHLLNLKVHPYTLRKDRLPDYAETFEDLLHILFNLAQVDGVITDFPDQAIKFLEKTSKK</sequence>
<dbReference type="GO" id="GO:0008889">
    <property type="term" value="F:glycerophosphodiester phosphodiesterase activity"/>
    <property type="evidence" value="ECO:0007669"/>
    <property type="project" value="UniProtKB-EC"/>
</dbReference>
<organism evidence="9">
    <name type="scientific">marine metagenome</name>
    <dbReference type="NCBI Taxonomy" id="408172"/>
    <lineage>
        <taxon>unclassified sequences</taxon>
        <taxon>metagenomes</taxon>
        <taxon>ecological metagenomes</taxon>
    </lineage>
</organism>
<dbReference type="Gene3D" id="3.20.20.190">
    <property type="entry name" value="Phosphatidylinositol (PI) phosphodiesterase"/>
    <property type="match status" value="1"/>
</dbReference>
<dbReference type="PANTHER" id="PTHR43620">
    <property type="entry name" value="GLYCEROPHOSPHORYL DIESTER PHOSPHODIESTERASE"/>
    <property type="match status" value="1"/>
</dbReference>
<evidence type="ECO:0000256" key="7">
    <source>
        <dbReference type="SAM" id="Phobius"/>
    </source>
</evidence>
<dbReference type="EMBL" id="UINC01077587">
    <property type="protein sequence ID" value="SVC17845.1"/>
    <property type="molecule type" value="Genomic_DNA"/>
</dbReference>
<dbReference type="InterPro" id="IPR030395">
    <property type="entry name" value="GP_PDE_dom"/>
</dbReference>
<name>A0A382K1Z2_9ZZZZ</name>
<keyword evidence="4" id="KW-0319">Glycerol metabolism</keyword>
<dbReference type="PROSITE" id="PS51704">
    <property type="entry name" value="GP_PDE"/>
    <property type="match status" value="1"/>
</dbReference>
<dbReference type="PANTHER" id="PTHR43620:SF7">
    <property type="entry name" value="GLYCEROPHOSPHODIESTER PHOSPHODIESTERASE GDPD5-RELATED"/>
    <property type="match status" value="1"/>
</dbReference>
<evidence type="ECO:0000256" key="2">
    <source>
        <dbReference type="ARBA" id="ARBA00012247"/>
    </source>
</evidence>
<proteinExistence type="inferred from homology"/>
<keyword evidence="5" id="KW-0378">Hydrolase</keyword>
<evidence type="ECO:0000256" key="3">
    <source>
        <dbReference type="ARBA" id="ARBA00022729"/>
    </source>
</evidence>
<keyword evidence="7" id="KW-0812">Transmembrane</keyword>
<comment type="catalytic activity">
    <reaction evidence="6">
        <text>a sn-glycero-3-phosphodiester + H2O = an alcohol + sn-glycerol 3-phosphate + H(+)</text>
        <dbReference type="Rhea" id="RHEA:12969"/>
        <dbReference type="ChEBI" id="CHEBI:15377"/>
        <dbReference type="ChEBI" id="CHEBI:15378"/>
        <dbReference type="ChEBI" id="CHEBI:30879"/>
        <dbReference type="ChEBI" id="CHEBI:57597"/>
        <dbReference type="ChEBI" id="CHEBI:83408"/>
        <dbReference type="EC" id="3.1.4.46"/>
    </reaction>
</comment>
<dbReference type="GO" id="GO:0006629">
    <property type="term" value="P:lipid metabolic process"/>
    <property type="evidence" value="ECO:0007669"/>
    <property type="project" value="InterPro"/>
</dbReference>
<gene>
    <name evidence="9" type="ORF">METZ01_LOCUS270699</name>
</gene>
<evidence type="ECO:0000313" key="9">
    <source>
        <dbReference type="EMBL" id="SVC17845.1"/>
    </source>
</evidence>
<dbReference type="Pfam" id="PF03009">
    <property type="entry name" value="GDPD"/>
    <property type="match status" value="1"/>
</dbReference>
<feature type="transmembrane region" description="Helical" evidence="7">
    <location>
        <begin position="7"/>
        <end position="27"/>
    </location>
</feature>
<keyword evidence="3" id="KW-0732">Signal</keyword>
<dbReference type="GO" id="GO:0042597">
    <property type="term" value="C:periplasmic space"/>
    <property type="evidence" value="ECO:0007669"/>
    <property type="project" value="TreeGrafter"/>
</dbReference>
<dbReference type="InterPro" id="IPR017946">
    <property type="entry name" value="PLC-like_Pdiesterase_TIM-brl"/>
</dbReference>
<protein>
    <recommendedName>
        <fullName evidence="2">glycerophosphodiester phosphodiesterase</fullName>
        <ecNumber evidence="2">3.1.4.46</ecNumber>
    </recommendedName>
</protein>
<evidence type="ECO:0000256" key="1">
    <source>
        <dbReference type="ARBA" id="ARBA00007277"/>
    </source>
</evidence>